<organism evidence="1 2">
    <name type="scientific">Yanshouia hominis</name>
    <dbReference type="NCBI Taxonomy" id="2763673"/>
    <lineage>
        <taxon>Bacteria</taxon>
        <taxon>Bacillati</taxon>
        <taxon>Bacillota</taxon>
        <taxon>Clostridia</taxon>
        <taxon>Eubacteriales</taxon>
        <taxon>Oscillospiraceae</taxon>
        <taxon>Yanshouia</taxon>
    </lineage>
</organism>
<dbReference type="InterPro" id="IPR028956">
    <property type="entry name" value="Imm51"/>
</dbReference>
<dbReference type="Proteomes" id="UP000658131">
    <property type="component" value="Unassembled WGS sequence"/>
</dbReference>
<keyword evidence="2" id="KW-1185">Reference proteome</keyword>
<protein>
    <submittedName>
        <fullName evidence="1">Uncharacterized protein</fullName>
    </submittedName>
</protein>
<proteinExistence type="predicted"/>
<comment type="caution">
    <text evidence="1">The sequence shown here is derived from an EMBL/GenBank/DDBJ whole genome shotgun (WGS) entry which is preliminary data.</text>
</comment>
<dbReference type="EMBL" id="JACRTB010000060">
    <property type="protein sequence ID" value="MBC8577858.1"/>
    <property type="molecule type" value="Genomic_DNA"/>
</dbReference>
<name>A0ABR7NQB5_9FIRM</name>
<accession>A0ABR7NQB5</accession>
<evidence type="ECO:0000313" key="1">
    <source>
        <dbReference type="EMBL" id="MBC8577858.1"/>
    </source>
</evidence>
<evidence type="ECO:0000313" key="2">
    <source>
        <dbReference type="Proteomes" id="UP000658131"/>
    </source>
</evidence>
<dbReference type="Pfam" id="PF15595">
    <property type="entry name" value="Imm51"/>
    <property type="match status" value="1"/>
</dbReference>
<sequence length="173" mass="19642">MDNKQKIKEFNRDNAPLYLVDHENGEFSLCLSLSFLPKAYDDFGQSAFNRYAGQIGDPIEERGLYTHGCGYEWESVFKKAFESDANLSKISFDCEAGGFFCYADNLSLLADLGSRFRTICMDEDGFGDLVCKALEEGAIREAEKEKLRNTLRGFLWNARNLRQKSERRTGISG</sequence>
<dbReference type="RefSeq" id="WP_262401197.1">
    <property type="nucleotide sequence ID" value="NZ_JACRTB010000060.1"/>
</dbReference>
<gene>
    <name evidence="1" type="ORF">H8717_15855</name>
</gene>
<reference evidence="1 2" key="1">
    <citation type="submission" date="2020-08" db="EMBL/GenBank/DDBJ databases">
        <title>Genome public.</title>
        <authorList>
            <person name="Liu C."/>
            <person name="Sun Q."/>
        </authorList>
    </citation>
    <scope>NUCLEOTIDE SEQUENCE [LARGE SCALE GENOMIC DNA]</scope>
    <source>
        <strain evidence="1 2">BX1</strain>
    </source>
</reference>